<dbReference type="Proteomes" id="UP000288058">
    <property type="component" value="Unassembled WGS sequence"/>
</dbReference>
<comment type="caution">
    <text evidence="1">The sequence shown here is derived from an EMBL/GenBank/DDBJ whole genome shotgun (WGS) entry which is preliminary data.</text>
</comment>
<accession>A0A432YZ24</accession>
<evidence type="ECO:0000313" key="2">
    <source>
        <dbReference type="Proteomes" id="UP000288058"/>
    </source>
</evidence>
<gene>
    <name evidence="1" type="ORF">CWI78_08065</name>
</gene>
<dbReference type="RefSeq" id="WP_126781994.1">
    <property type="nucleotide sequence ID" value="NZ_PIQC01000005.1"/>
</dbReference>
<keyword evidence="2" id="KW-1185">Reference proteome</keyword>
<dbReference type="AlphaFoldDB" id="A0A432YZ24"/>
<sequence length="168" mass="19628">MIADVPAGFDQWEWSKMPLSKNSAVTAYFLQSPQTPDWNLVEDFYSYCPAPHRDFWICPIGEDNWTFFKGDGGSWILSKIILPYTEKPKLKGPFHAISKSQKNGKEVWVYLSTFKFNDIQNILKLTYSQKIDSFKSIEKSHDLWIFKEDMGRLMFSEQGEYVILVHVL</sequence>
<dbReference type="EMBL" id="PIQC01000005">
    <property type="protein sequence ID" value="RUO68861.1"/>
    <property type="molecule type" value="Genomic_DNA"/>
</dbReference>
<protein>
    <submittedName>
        <fullName evidence="1">Uncharacterized protein</fullName>
    </submittedName>
</protein>
<dbReference type="OrthoDB" id="6239009at2"/>
<name>A0A432YZ24_9GAMM</name>
<proteinExistence type="predicted"/>
<organism evidence="1 2">
    <name type="scientific">Idiomarina ramblicola</name>
    <dbReference type="NCBI Taxonomy" id="263724"/>
    <lineage>
        <taxon>Bacteria</taxon>
        <taxon>Pseudomonadati</taxon>
        <taxon>Pseudomonadota</taxon>
        <taxon>Gammaproteobacteria</taxon>
        <taxon>Alteromonadales</taxon>
        <taxon>Idiomarinaceae</taxon>
        <taxon>Idiomarina</taxon>
    </lineage>
</organism>
<reference evidence="2" key="1">
    <citation type="journal article" date="2018" name="Front. Microbiol.">
        <title>Genome-Based Analysis Reveals the Taxonomy and Diversity of the Family Idiomarinaceae.</title>
        <authorList>
            <person name="Liu Y."/>
            <person name="Lai Q."/>
            <person name="Shao Z."/>
        </authorList>
    </citation>
    <scope>NUCLEOTIDE SEQUENCE [LARGE SCALE GENOMIC DNA]</scope>
    <source>
        <strain evidence="2">R22</strain>
    </source>
</reference>
<evidence type="ECO:0000313" key="1">
    <source>
        <dbReference type="EMBL" id="RUO68861.1"/>
    </source>
</evidence>